<evidence type="ECO:0000256" key="1">
    <source>
        <dbReference type="ARBA" id="ARBA00010928"/>
    </source>
</evidence>
<feature type="domain" description="Gfo/Idh/MocA-like oxidoreductase N-terminal" evidence="2">
    <location>
        <begin position="10"/>
        <end position="136"/>
    </location>
</feature>
<sequence length="445" mass="48997">MPDQAPRRRRYALVGTGSRAEMFVRSLHDHSESAELVAFADVNQSRMDAHNAWLATAGASPVPTYRAGDFAIMLDKERVDVVLVTSVDRTHDEYIVAALQAGCDVVTEKPMTTDVPRCQRILDAVAETGRQVTVAFNYRYNPLHEKVREVLAAGEIGEIGSVHFEWLLDVRHGADYFRRWHRDKANSGGLMVHKASHHFDLVNWWLDAVPVEVMAYGRLFFYGAEGRRHGYARDYDRAHGATSAADDPFAIDLAANPHLRALYLDAEAEDGYHRDQNVFAPGVTIEDDMSVLARYSSGATMTYHLTAYSPWEGYRVMFNGSRGRLELHVVENDFVSPAGARGVKGALHGVEAAIEAGSTRITVHPFWEQPREVPVPGHTREGHGGADARMTAVLFGGENDPMGREASARDGALALLTGLAANRSFETGLPVQVADLLTADLLHLA</sequence>
<dbReference type="InterPro" id="IPR051450">
    <property type="entry name" value="Gfo/Idh/MocA_Oxidoreductases"/>
</dbReference>
<evidence type="ECO:0000313" key="5">
    <source>
        <dbReference type="Proteomes" id="UP001589867"/>
    </source>
</evidence>
<protein>
    <submittedName>
        <fullName evidence="4">Gfo/Idh/MocA family protein</fullName>
    </submittedName>
</protein>
<dbReference type="InterPro" id="IPR000683">
    <property type="entry name" value="Gfo/Idh/MocA-like_OxRdtase_N"/>
</dbReference>
<dbReference type="Gene3D" id="3.30.360.10">
    <property type="entry name" value="Dihydrodipicolinate Reductase, domain 2"/>
    <property type="match status" value="1"/>
</dbReference>
<comment type="similarity">
    <text evidence="1">Belongs to the Gfo/Idh/MocA family.</text>
</comment>
<dbReference type="SUPFAM" id="SSF51735">
    <property type="entry name" value="NAD(P)-binding Rossmann-fold domains"/>
    <property type="match status" value="1"/>
</dbReference>
<name>A0ABV6MGT1_9ACTN</name>
<evidence type="ECO:0000259" key="2">
    <source>
        <dbReference type="Pfam" id="PF01408"/>
    </source>
</evidence>
<accession>A0ABV6MGT1</accession>
<reference evidence="4 5" key="1">
    <citation type="submission" date="2024-09" db="EMBL/GenBank/DDBJ databases">
        <authorList>
            <person name="Sun Q."/>
            <person name="Mori K."/>
        </authorList>
    </citation>
    <scope>NUCLEOTIDE SEQUENCE [LARGE SCALE GENOMIC DNA]</scope>
    <source>
        <strain evidence="4 5">TBRC 3947</strain>
    </source>
</reference>
<proteinExistence type="inferred from homology"/>
<organism evidence="4 5">
    <name type="scientific">Phytohabitans kaempferiae</name>
    <dbReference type="NCBI Taxonomy" id="1620943"/>
    <lineage>
        <taxon>Bacteria</taxon>
        <taxon>Bacillati</taxon>
        <taxon>Actinomycetota</taxon>
        <taxon>Actinomycetes</taxon>
        <taxon>Micromonosporales</taxon>
        <taxon>Micromonosporaceae</taxon>
    </lineage>
</organism>
<dbReference type="InterPro" id="IPR004104">
    <property type="entry name" value="Gfo/Idh/MocA-like_OxRdtase_C"/>
</dbReference>
<dbReference type="Pfam" id="PF01408">
    <property type="entry name" value="GFO_IDH_MocA"/>
    <property type="match status" value="1"/>
</dbReference>
<dbReference type="PANTHER" id="PTHR43377">
    <property type="entry name" value="BILIVERDIN REDUCTASE A"/>
    <property type="match status" value="1"/>
</dbReference>
<dbReference type="EMBL" id="JBHLUH010000084">
    <property type="protein sequence ID" value="MFC0533533.1"/>
    <property type="molecule type" value="Genomic_DNA"/>
</dbReference>
<dbReference type="RefSeq" id="WP_377261229.1">
    <property type="nucleotide sequence ID" value="NZ_JBHLUH010000084.1"/>
</dbReference>
<gene>
    <name evidence="4" type="ORF">ACFFIA_38595</name>
</gene>
<comment type="caution">
    <text evidence="4">The sequence shown here is derived from an EMBL/GenBank/DDBJ whole genome shotgun (WGS) entry which is preliminary data.</text>
</comment>
<evidence type="ECO:0000313" key="4">
    <source>
        <dbReference type="EMBL" id="MFC0533533.1"/>
    </source>
</evidence>
<dbReference type="Gene3D" id="3.40.50.720">
    <property type="entry name" value="NAD(P)-binding Rossmann-like Domain"/>
    <property type="match status" value="1"/>
</dbReference>
<keyword evidence="5" id="KW-1185">Reference proteome</keyword>
<dbReference type="SUPFAM" id="SSF55347">
    <property type="entry name" value="Glyceraldehyde-3-phosphate dehydrogenase-like, C-terminal domain"/>
    <property type="match status" value="1"/>
</dbReference>
<dbReference type="Pfam" id="PF02894">
    <property type="entry name" value="GFO_IDH_MocA_C"/>
    <property type="match status" value="1"/>
</dbReference>
<feature type="domain" description="Gfo/Idh/MocA-like oxidoreductase C-terminal" evidence="3">
    <location>
        <begin position="148"/>
        <end position="433"/>
    </location>
</feature>
<dbReference type="Proteomes" id="UP001589867">
    <property type="component" value="Unassembled WGS sequence"/>
</dbReference>
<evidence type="ECO:0000259" key="3">
    <source>
        <dbReference type="Pfam" id="PF02894"/>
    </source>
</evidence>
<dbReference type="InterPro" id="IPR036291">
    <property type="entry name" value="NAD(P)-bd_dom_sf"/>
</dbReference>
<dbReference type="PANTHER" id="PTHR43377:SF2">
    <property type="entry name" value="BINDING ROSSMANN FOLD OXIDOREDUCTASE, PUTATIVE (AFU_ORTHOLOGUE AFUA_4G00560)-RELATED"/>
    <property type="match status" value="1"/>
</dbReference>